<dbReference type="NCBIfam" id="TIGR01975">
    <property type="entry name" value="isoAsp_dipep"/>
    <property type="match status" value="1"/>
</dbReference>
<dbReference type="SUPFAM" id="SSF51338">
    <property type="entry name" value="Composite domain of metallo-dependent hydrolases"/>
    <property type="match status" value="1"/>
</dbReference>
<proteinExistence type="inferred from homology"/>
<dbReference type="Pfam" id="PF01979">
    <property type="entry name" value="Amidohydro_1"/>
    <property type="match status" value="1"/>
</dbReference>
<dbReference type="InterPro" id="IPR011059">
    <property type="entry name" value="Metal-dep_hydrolase_composite"/>
</dbReference>
<accession>A0ABP0URL1</accession>
<dbReference type="InterPro" id="IPR032466">
    <property type="entry name" value="Metal_Hydrolase"/>
</dbReference>
<evidence type="ECO:0000313" key="7">
    <source>
        <dbReference type="EMBL" id="CAK9228188.1"/>
    </source>
</evidence>
<dbReference type="SUPFAM" id="SSF51556">
    <property type="entry name" value="Metallo-dependent hydrolases"/>
    <property type="match status" value="1"/>
</dbReference>
<keyword evidence="5" id="KW-0732">Signal</keyword>
<dbReference type="EMBL" id="OZ019898">
    <property type="protein sequence ID" value="CAK9228188.1"/>
    <property type="molecule type" value="Genomic_DNA"/>
</dbReference>
<comment type="catalytic activity">
    <reaction evidence="3">
        <text>5,6-dihydrouracil + H2O = 3-(carbamoylamino)propanoate + H(+)</text>
        <dbReference type="Rhea" id="RHEA:16121"/>
        <dbReference type="ChEBI" id="CHEBI:11892"/>
        <dbReference type="ChEBI" id="CHEBI:15377"/>
        <dbReference type="ChEBI" id="CHEBI:15378"/>
        <dbReference type="ChEBI" id="CHEBI:15901"/>
        <dbReference type="EC" id="3.5.2.2"/>
    </reaction>
</comment>
<keyword evidence="8" id="KW-1185">Reference proteome</keyword>
<dbReference type="PANTHER" id="PTHR11647:SF1">
    <property type="entry name" value="COLLAPSIN RESPONSE MEDIATOR PROTEIN"/>
    <property type="match status" value="1"/>
</dbReference>
<comment type="cofactor">
    <cofactor evidence="1">
        <name>Zn(2+)</name>
        <dbReference type="ChEBI" id="CHEBI:29105"/>
    </cofactor>
</comment>
<evidence type="ECO:0000256" key="3">
    <source>
        <dbReference type="ARBA" id="ARBA00036696"/>
    </source>
</evidence>
<evidence type="ECO:0000256" key="5">
    <source>
        <dbReference type="SAM" id="SignalP"/>
    </source>
</evidence>
<dbReference type="InterPro" id="IPR050378">
    <property type="entry name" value="Metallo-dep_Hydrolases_sf"/>
</dbReference>
<dbReference type="EC" id="3.5.2.2" evidence="4"/>
<evidence type="ECO:0000256" key="1">
    <source>
        <dbReference type="ARBA" id="ARBA00001947"/>
    </source>
</evidence>
<protein>
    <recommendedName>
        <fullName evidence="4">dihydropyrimidinase</fullName>
        <ecNumber evidence="4">3.5.2.2</ecNumber>
    </recommendedName>
</protein>
<dbReference type="InterPro" id="IPR010229">
    <property type="entry name" value="Pept_M38_dipep"/>
</dbReference>
<dbReference type="Proteomes" id="UP001497512">
    <property type="component" value="Chromosome 6"/>
</dbReference>
<name>A0ABP0URL1_9BRYO</name>
<dbReference type="Gene3D" id="3.20.20.140">
    <property type="entry name" value="Metal-dependent hydrolases"/>
    <property type="match status" value="1"/>
</dbReference>
<dbReference type="Gene3D" id="2.30.40.10">
    <property type="entry name" value="Urease, subunit C, domain 1"/>
    <property type="match status" value="1"/>
</dbReference>
<feature type="domain" description="Amidohydrolase-related" evidence="6">
    <location>
        <begin position="113"/>
        <end position="435"/>
    </location>
</feature>
<dbReference type="InterPro" id="IPR006680">
    <property type="entry name" value="Amidohydro-rel"/>
</dbReference>
<organism evidence="7 8">
    <name type="scientific">Sphagnum troendelagicum</name>
    <dbReference type="NCBI Taxonomy" id="128251"/>
    <lineage>
        <taxon>Eukaryota</taxon>
        <taxon>Viridiplantae</taxon>
        <taxon>Streptophyta</taxon>
        <taxon>Embryophyta</taxon>
        <taxon>Bryophyta</taxon>
        <taxon>Sphagnophytina</taxon>
        <taxon>Sphagnopsida</taxon>
        <taxon>Sphagnales</taxon>
        <taxon>Sphagnaceae</taxon>
        <taxon>Sphagnum</taxon>
    </lineage>
</organism>
<gene>
    <name evidence="7" type="ORF">CSSPTR1EN2_LOCUS18838</name>
</gene>
<feature type="chain" id="PRO_5047356823" description="dihydropyrimidinase" evidence="5">
    <location>
        <begin position="25"/>
        <end position="497"/>
    </location>
</feature>
<evidence type="ECO:0000259" key="6">
    <source>
        <dbReference type="Pfam" id="PF01979"/>
    </source>
</evidence>
<dbReference type="PANTHER" id="PTHR11647">
    <property type="entry name" value="HYDRANTOINASE/DIHYDROPYRIMIDINASE FAMILY MEMBER"/>
    <property type="match status" value="1"/>
</dbReference>
<evidence type="ECO:0000313" key="8">
    <source>
        <dbReference type="Proteomes" id="UP001497512"/>
    </source>
</evidence>
<comment type="similarity">
    <text evidence="2">Belongs to the metallo-dependent hydrolases superfamily. Hydantoinase/dihydropyrimidinase family.</text>
</comment>
<evidence type="ECO:0000256" key="4">
    <source>
        <dbReference type="ARBA" id="ARBA00039113"/>
    </source>
</evidence>
<sequence>MKKIVVVAIFLMVSLNLQVHLARSESKGIAGAAEAAANKDDDDADASSFGSGSDDTAMVLLHNGYVYTPRFLGKAHVLLAGGSVAAIFKEGDFPLANFSGLPCLKIIDVEEGFVVPGLIDMHVHVTGGGGEMGPASRTAEGKISELLEAGITTVVGILGTDCVSRSLENLRSKVAALQDEGITAWMWSGCYRVPSPTLTGSLVRDMQLIQEVIGAGEIAISDHRSSWPSTQELLGLVTDARVGGMLSGKVGLVHFHTGSAASRLDPLWAVMEASKGAIPITQMLPTHISGRGPGLLQAAEEWVAQGGRVDFTADQDGETQSFNALMDWGKRFGNAALTGVSLSSDGFGSLPKFNSKGELEEYAVASPSANLDTIRRLVLQGGWKLEDALVFSTTNPASFLDFKNKGVLKVGGDADVVVLNAQTLQLQYVIARGKVLKTPEWTYSGMFGKQKLPTASSSSQPVDHFRHDTCNNDNDNDVWVETTCKLTNPEAGTRCAS</sequence>
<reference evidence="7" key="1">
    <citation type="submission" date="2024-02" db="EMBL/GenBank/DDBJ databases">
        <authorList>
            <consortium name="ELIXIR-Norway"/>
            <consortium name="Elixir Norway"/>
        </authorList>
    </citation>
    <scope>NUCLEOTIDE SEQUENCE</scope>
</reference>
<feature type="signal peptide" evidence="5">
    <location>
        <begin position="1"/>
        <end position="24"/>
    </location>
</feature>
<evidence type="ECO:0000256" key="2">
    <source>
        <dbReference type="ARBA" id="ARBA00008829"/>
    </source>
</evidence>